<dbReference type="EMBL" id="QEIN01000157">
    <property type="protein sequence ID" value="RCV54919.1"/>
    <property type="molecule type" value="Genomic_DNA"/>
</dbReference>
<organism evidence="2 3">
    <name type="scientific">Marinitenerispora sediminis</name>
    <dbReference type="NCBI Taxonomy" id="1931232"/>
    <lineage>
        <taxon>Bacteria</taxon>
        <taxon>Bacillati</taxon>
        <taxon>Actinomycetota</taxon>
        <taxon>Actinomycetes</taxon>
        <taxon>Streptosporangiales</taxon>
        <taxon>Nocardiopsidaceae</taxon>
        <taxon>Marinitenerispora</taxon>
    </lineage>
</organism>
<sequence length="198" mass="21166">MSPGDLLPRSPAARAALASAFAVVVAALLLALWRTGGFAPVPEAPPGPADAPVRNDLFTLEVHGASIVTAEGLTGTSEWIEVRAELTSHDRSPVPAHTLADMVRPTVLPGGVDVETSGLQITRERDPDYPAGYVQPEMTETFLLRWPVPERLASVADVERLRLVVLGAEFTPGFLDQSSAWRSTEDRVADIALPVERG</sequence>
<evidence type="ECO:0000256" key="1">
    <source>
        <dbReference type="SAM" id="Phobius"/>
    </source>
</evidence>
<keyword evidence="1" id="KW-0812">Transmembrane</keyword>
<feature type="transmembrane region" description="Helical" evidence="1">
    <location>
        <begin position="12"/>
        <end position="33"/>
    </location>
</feature>
<name>A0A368T5N7_9ACTN</name>
<comment type="caution">
    <text evidence="2">The sequence shown here is derived from an EMBL/GenBank/DDBJ whole genome shotgun (WGS) entry which is preliminary data.</text>
</comment>
<evidence type="ECO:0008006" key="4">
    <source>
        <dbReference type="Google" id="ProtNLM"/>
    </source>
</evidence>
<protein>
    <recommendedName>
        <fullName evidence="4">DUF4352 domain-containing protein</fullName>
    </recommendedName>
</protein>
<gene>
    <name evidence="2" type="ORF">DEF24_18620</name>
</gene>
<accession>A0A368T5N7</accession>
<keyword evidence="1" id="KW-0472">Membrane</keyword>
<dbReference type="AlphaFoldDB" id="A0A368T5N7"/>
<keyword evidence="3" id="KW-1185">Reference proteome</keyword>
<reference evidence="2 3" key="1">
    <citation type="submission" date="2018-04" db="EMBL/GenBank/DDBJ databases">
        <title>Novel actinobacteria from marine sediment.</title>
        <authorList>
            <person name="Ng Z.Y."/>
            <person name="Tan G.Y.A."/>
        </authorList>
    </citation>
    <scope>NUCLEOTIDE SEQUENCE [LARGE SCALE GENOMIC DNA]</scope>
    <source>
        <strain evidence="2 3">TPS81</strain>
    </source>
</reference>
<keyword evidence="1" id="KW-1133">Transmembrane helix</keyword>
<dbReference type="Proteomes" id="UP000253318">
    <property type="component" value="Unassembled WGS sequence"/>
</dbReference>
<evidence type="ECO:0000313" key="2">
    <source>
        <dbReference type="EMBL" id="RCV54919.1"/>
    </source>
</evidence>
<evidence type="ECO:0000313" key="3">
    <source>
        <dbReference type="Proteomes" id="UP000253318"/>
    </source>
</evidence>
<proteinExistence type="predicted"/>